<dbReference type="SMART" id="SM00347">
    <property type="entry name" value="HTH_MARR"/>
    <property type="match status" value="1"/>
</dbReference>
<keyword evidence="2" id="KW-0238">DNA-binding</keyword>
<protein>
    <submittedName>
        <fullName evidence="5">MarR family transcriptional regulator</fullName>
    </submittedName>
</protein>
<dbReference type="PROSITE" id="PS01117">
    <property type="entry name" value="HTH_MARR_1"/>
    <property type="match status" value="1"/>
</dbReference>
<dbReference type="Pfam" id="PF01047">
    <property type="entry name" value="MarR"/>
    <property type="match status" value="1"/>
</dbReference>
<dbReference type="EMBL" id="QMFB01000001">
    <property type="protein sequence ID" value="RAV23008.1"/>
    <property type="molecule type" value="Genomic_DNA"/>
</dbReference>
<evidence type="ECO:0000256" key="3">
    <source>
        <dbReference type="ARBA" id="ARBA00023163"/>
    </source>
</evidence>
<reference evidence="5 6" key="1">
    <citation type="journal article" date="2009" name="Int. J. Syst. Evol. Microbiol.">
        <title>Paenibacillus contaminans sp. nov., isolated from a contaminated laboratory plate.</title>
        <authorList>
            <person name="Chou J.H."/>
            <person name="Lee J.H."/>
            <person name="Lin M.C."/>
            <person name="Chang P.S."/>
            <person name="Arun A.B."/>
            <person name="Young C.C."/>
            <person name="Chen W.M."/>
        </authorList>
    </citation>
    <scope>NUCLEOTIDE SEQUENCE [LARGE SCALE GENOMIC DNA]</scope>
    <source>
        <strain evidence="5 6">CKOBP-6</strain>
    </source>
</reference>
<dbReference type="PANTHER" id="PTHR33164:SF57">
    <property type="entry name" value="MARR-FAMILY TRANSCRIPTIONAL REGULATOR"/>
    <property type="match status" value="1"/>
</dbReference>
<dbReference type="GO" id="GO:0006950">
    <property type="term" value="P:response to stress"/>
    <property type="evidence" value="ECO:0007669"/>
    <property type="project" value="TreeGrafter"/>
</dbReference>
<dbReference type="PROSITE" id="PS50995">
    <property type="entry name" value="HTH_MARR_2"/>
    <property type="match status" value="1"/>
</dbReference>
<comment type="caution">
    <text evidence="5">The sequence shown here is derived from an EMBL/GenBank/DDBJ whole genome shotgun (WGS) entry which is preliminary data.</text>
</comment>
<dbReference type="GO" id="GO:0003677">
    <property type="term" value="F:DNA binding"/>
    <property type="evidence" value="ECO:0007669"/>
    <property type="project" value="UniProtKB-KW"/>
</dbReference>
<dbReference type="Gene3D" id="1.10.10.10">
    <property type="entry name" value="Winged helix-like DNA-binding domain superfamily/Winged helix DNA-binding domain"/>
    <property type="match status" value="1"/>
</dbReference>
<dbReference type="PRINTS" id="PR00598">
    <property type="entry name" value="HTHMARR"/>
</dbReference>
<dbReference type="InterPro" id="IPR039422">
    <property type="entry name" value="MarR/SlyA-like"/>
</dbReference>
<dbReference type="InterPro" id="IPR036390">
    <property type="entry name" value="WH_DNA-bd_sf"/>
</dbReference>
<dbReference type="InterPro" id="IPR023187">
    <property type="entry name" value="Tscrpt_reg_MarR-type_CS"/>
</dbReference>
<sequence length="139" mass="15557">MDALAIEQIELELAFLVRHATSISTYTGNIDRSAYLLLHHITAQASVGVKSLAEEFNLDISTVSRQTAALEQRGFVVRIPDPADRRAYFFQITESGTLALAEHRNARLARVSKKLEGWSDEECRLFGKLLEKLNNAIRG</sequence>
<evidence type="ECO:0000256" key="2">
    <source>
        <dbReference type="ARBA" id="ARBA00023125"/>
    </source>
</evidence>
<dbReference type="InterPro" id="IPR036388">
    <property type="entry name" value="WH-like_DNA-bd_sf"/>
</dbReference>
<dbReference type="AlphaFoldDB" id="A0A329MUL6"/>
<evidence type="ECO:0000259" key="4">
    <source>
        <dbReference type="PROSITE" id="PS50995"/>
    </source>
</evidence>
<gene>
    <name evidence="5" type="ORF">DQG23_02055</name>
</gene>
<feature type="domain" description="HTH marR-type" evidence="4">
    <location>
        <begin position="1"/>
        <end position="135"/>
    </location>
</feature>
<organism evidence="5 6">
    <name type="scientific">Paenibacillus contaminans</name>
    <dbReference type="NCBI Taxonomy" id="450362"/>
    <lineage>
        <taxon>Bacteria</taxon>
        <taxon>Bacillati</taxon>
        <taxon>Bacillota</taxon>
        <taxon>Bacilli</taxon>
        <taxon>Bacillales</taxon>
        <taxon>Paenibacillaceae</taxon>
        <taxon>Paenibacillus</taxon>
    </lineage>
</organism>
<dbReference type="RefSeq" id="WP_113029117.1">
    <property type="nucleotide sequence ID" value="NZ_QMFB01000001.1"/>
</dbReference>
<evidence type="ECO:0000313" key="5">
    <source>
        <dbReference type="EMBL" id="RAV23008.1"/>
    </source>
</evidence>
<keyword evidence="1" id="KW-0805">Transcription regulation</keyword>
<evidence type="ECO:0000256" key="1">
    <source>
        <dbReference type="ARBA" id="ARBA00023015"/>
    </source>
</evidence>
<dbReference type="OrthoDB" id="2389730at2"/>
<dbReference type="PANTHER" id="PTHR33164">
    <property type="entry name" value="TRANSCRIPTIONAL REGULATOR, MARR FAMILY"/>
    <property type="match status" value="1"/>
</dbReference>
<keyword evidence="6" id="KW-1185">Reference proteome</keyword>
<accession>A0A329MUL6</accession>
<dbReference type="InterPro" id="IPR000835">
    <property type="entry name" value="HTH_MarR-typ"/>
</dbReference>
<dbReference type="SUPFAM" id="SSF46785">
    <property type="entry name" value="Winged helix' DNA-binding domain"/>
    <property type="match status" value="1"/>
</dbReference>
<name>A0A329MUL6_9BACL</name>
<proteinExistence type="predicted"/>
<evidence type="ECO:0000313" key="6">
    <source>
        <dbReference type="Proteomes" id="UP000250369"/>
    </source>
</evidence>
<dbReference type="Proteomes" id="UP000250369">
    <property type="component" value="Unassembled WGS sequence"/>
</dbReference>
<dbReference type="GO" id="GO:0003700">
    <property type="term" value="F:DNA-binding transcription factor activity"/>
    <property type="evidence" value="ECO:0007669"/>
    <property type="project" value="InterPro"/>
</dbReference>
<keyword evidence="3" id="KW-0804">Transcription</keyword>